<evidence type="ECO:0000256" key="1">
    <source>
        <dbReference type="ARBA" id="ARBA00004141"/>
    </source>
</evidence>
<dbReference type="Gene3D" id="1.20.120.350">
    <property type="entry name" value="Voltage-gated potassium channels. Chain C"/>
    <property type="match status" value="1"/>
</dbReference>
<feature type="transmembrane region" description="Helical" evidence="6">
    <location>
        <begin position="1929"/>
        <end position="1953"/>
    </location>
</feature>
<dbReference type="InterPro" id="IPR043203">
    <property type="entry name" value="VGCC_Ca_Na"/>
</dbReference>
<feature type="region of interest" description="Disordered" evidence="5">
    <location>
        <begin position="48"/>
        <end position="69"/>
    </location>
</feature>
<feature type="compositionally biased region" description="Low complexity" evidence="5">
    <location>
        <begin position="317"/>
        <end position="330"/>
    </location>
</feature>
<feature type="region of interest" description="Disordered" evidence="5">
    <location>
        <begin position="597"/>
        <end position="846"/>
    </location>
</feature>
<evidence type="ECO:0000256" key="4">
    <source>
        <dbReference type="ARBA" id="ARBA00023136"/>
    </source>
</evidence>
<feature type="compositionally biased region" description="Gly residues" evidence="5">
    <location>
        <begin position="800"/>
        <end position="811"/>
    </location>
</feature>
<dbReference type="Proteomes" id="UP001642484">
    <property type="component" value="Unassembled WGS sequence"/>
</dbReference>
<dbReference type="PANTHER" id="PTHR10037:SF62">
    <property type="entry name" value="SODIUM CHANNEL PROTEIN 60E"/>
    <property type="match status" value="1"/>
</dbReference>
<comment type="subcellular location">
    <subcellularLocation>
        <location evidence="1">Membrane</location>
        <topology evidence="1">Multi-pass membrane protein</topology>
    </subcellularLocation>
</comment>
<feature type="compositionally biased region" description="Low complexity" evidence="5">
    <location>
        <begin position="389"/>
        <end position="409"/>
    </location>
</feature>
<feature type="region of interest" description="Disordered" evidence="5">
    <location>
        <begin position="980"/>
        <end position="1056"/>
    </location>
</feature>
<reference evidence="8 9" key="1">
    <citation type="submission" date="2024-02" db="EMBL/GenBank/DDBJ databases">
        <authorList>
            <person name="Chen Y."/>
            <person name="Shah S."/>
            <person name="Dougan E. K."/>
            <person name="Thang M."/>
            <person name="Chan C."/>
        </authorList>
    </citation>
    <scope>NUCLEOTIDE SEQUENCE [LARGE SCALE GENOMIC DNA]</scope>
</reference>
<dbReference type="EMBL" id="CAXAMN010012603">
    <property type="protein sequence ID" value="CAK9038620.1"/>
    <property type="molecule type" value="Genomic_DNA"/>
</dbReference>
<feature type="compositionally biased region" description="Basic and acidic residues" evidence="5">
    <location>
        <begin position="1047"/>
        <end position="1056"/>
    </location>
</feature>
<dbReference type="InterPro" id="IPR005821">
    <property type="entry name" value="Ion_trans_dom"/>
</dbReference>
<dbReference type="Gene3D" id="3.40.50.150">
    <property type="entry name" value="Vaccinia Virus protein VP39"/>
    <property type="match status" value="1"/>
</dbReference>
<comment type="caution">
    <text evidence="8">The sequence shown here is derived from an EMBL/GenBank/DDBJ whole genome shotgun (WGS) entry which is preliminary data.</text>
</comment>
<sequence length="2127" mass="232860">MTAAVQLGEEEFHVSLSQQKQQLLRLCAEHQLAWQATLNQAFAKLERSSGTNKSAPGSPRGVAAKGDSQTALSSLISRQEAVTEKLESQERTIRWMIDALSEAQEEVEAELPSLLELKSFDVNELPPGHEQTWQRCTSKDSKESQLPASYTLEEFQLKQEAMTATGSLQRKRYSERRVEVQEKSGSSSIARQMDRVAGMIQHPLFESTMTIIVALNAVFIGIDTENSLQREGPGVGYDCGHRLKKLITRRMACCAKCRRAPPAGGDSWCLACTACEALGAELGFHWGHPGLRAVATDICVSAVRQVRALRVTRVVPPAAGAPRDPAPRGVVTPPPVAGAGSEPSDPRRPLARSPRPAAEAREGERSGAAASALEPPEAEEETSGESEESGSGSEVTTIGPGVTPVTTTGLAAKARPEARPSKEVDEVAKEEVEEARDDGREADKALLHVARGGDDFFGRYEVSNFERWNLFAPRAGNVLTTELPGEWFGQDGIEGVFVVTDRELQADGSMLVYVRAVGASRDDALPALSSSFNRRAGALHICLGEGPCSAEGAVFHVRSLELWDGPTFPGHRLSVGGRRMLKQVLAGAEVADGAEWEEGPAVDLGDSSKKGLIAEPEKKRKRDTGTGKGGRPPVRPKPKKKQDGDGGDFPPTAPGILRDRLEKIRARQETMGRGATPERDGEDLEKGEAGSAAHAVERLTTSRKLGETSIVAGRGVQRPGNGQAERRGGTMKSLTDKPRTAGVTSSLVLRAAEACKRSKSGKKKKKKKEKAFDALRTIFGGKKKKKKKKKKKGGSEDPDGGSGGGSSGGSGDSSEDGGSSDSSGGKESSDEASLLPPLKKKSDRQEGSVLELLVEQVEMRLNELSGSGEHSNALMQGTKIVTHWHSLTQGGGVSQQTRDGRELFLIANCIDLLRVGRLGRLGDALAARWFALEQAQLDQGWSAAKHLELYSPEHLTAAGPAITLAARKYSKLMDKVAATDEKKTKSWGKGRKGQNAGGWQPADAWQAKGGKGKGGKHQKDDQWGKWQQDGRGSWKKQNWPGNWKKAHQQEDKEKELPRLQGKVHIPQSEQLPVARELVRRGICTWTEDSEVLRYRGQEVLSGLFGVPKSKLLPDGRSVLRLIMNLTPINAVLKVIEGRVARLPSITQWLSVVVGDDEEVRISQSDMACAFYLFKLPSQWSRLLTFNVGFSGSELGFLDSEHRSKRWFLSCQVLPMGWSSAVGVMQEAAETILLRGGLDAGGQLSKTSPLPPWLVNCDPGEANQGRPWWHVYLDNFAGGAKVKGTEADALVDLQHAAEEEWDKAGIVISKGKSVSAASSGVELGAFIGGKGQWIGAGPDRMLKIAKGSLWLAGQSHVSRKKLQIVMGRWCFALQFRRPAMSHFDKVWSWISGKSVYAGAGREVKLELILAVMGIPLFHTWLGARVDESITCSDASMRGGAVAVSRTLSSAGKSFVESQTRHNAPLAVPVVVISLFNGIGGAARCYDICGVEVKAYIACDIHKPSNRVCARRWPNMIFWEDVKTLSKSVLAELLAGVGDFEELHGVAKFVGWLDPQLLFQRMGLPPGLGLRSDLICPLQTGFEIPTRAGPERLAAERRRLRGRLSLLDRAVTIKTRIRYFVAVSQVVERLEHTRLDIDEFMMQWVDERYLAGASITSVADTLSGLHHYLPWSKGRLRGAWRIYGLWRKLERPRQAPPFPIEVVEGLVGRPYSLRRGGATEDFRQHGLMERSLLRGVRPIELQVTNMTFALIFLVELLLRITGTGRWFLCDENWMWNWLDVAIVFASLWDVTLDILQMCNLAGDAESIAGITGLKVFRFIRVTRILKTIQFVRILRFFMALRTLVTSIFSTVKSLVWALLLLGLIVYIFAVIFVQVVNDYMDSAHSVTEEVQSLSQRHFSSLTSCMLSLFMSIAGGVSWQEVLEPVKEVSTWWVFLFLFFISFTEFAVLNVVTGVFCQSAIESASHDQAHMMQSMMQNKETHLNKIKDLFAKMGAHESGMREHFHKPIGLPSSIRGALIMLFHIFSPKAMNIGTSCVDLLPCGGQQGVSDQVMQGHKKTHRKTPTGNDRSRPKLVLPSAEVQTGNVGDGSAGRGSGTKASVDSMRFSPRWDKGKVRDSGFCWEGMLIQCF</sequence>
<name>A0ABP0LHJ1_9DINO</name>
<feature type="compositionally biased region" description="Basic and acidic residues" evidence="5">
    <location>
        <begin position="724"/>
        <end position="739"/>
    </location>
</feature>
<feature type="region of interest" description="Disordered" evidence="5">
    <location>
        <begin position="317"/>
        <end position="439"/>
    </location>
</feature>
<dbReference type="InterPro" id="IPR027359">
    <property type="entry name" value="Volt_channel_dom_sf"/>
</dbReference>
<dbReference type="InterPro" id="IPR029063">
    <property type="entry name" value="SAM-dependent_MTases_sf"/>
</dbReference>
<gene>
    <name evidence="8" type="ORF">CCMP2556_LOCUS21101</name>
</gene>
<feature type="compositionally biased region" description="Low complexity" evidence="5">
    <location>
        <begin position="366"/>
        <end position="375"/>
    </location>
</feature>
<evidence type="ECO:0000256" key="2">
    <source>
        <dbReference type="ARBA" id="ARBA00022692"/>
    </source>
</evidence>
<dbReference type="PANTHER" id="PTHR10037">
    <property type="entry name" value="VOLTAGE-GATED CATION CHANNEL CALCIUM AND SODIUM"/>
    <property type="match status" value="1"/>
</dbReference>
<evidence type="ECO:0000256" key="5">
    <source>
        <dbReference type="SAM" id="MobiDB-lite"/>
    </source>
</evidence>
<keyword evidence="4 6" id="KW-0472">Membrane</keyword>
<dbReference type="SUPFAM" id="SSF81324">
    <property type="entry name" value="Voltage-gated potassium channels"/>
    <property type="match status" value="1"/>
</dbReference>
<feature type="compositionally biased region" description="Basic and acidic residues" evidence="5">
    <location>
        <begin position="414"/>
        <end position="430"/>
    </location>
</feature>
<organism evidence="8 9">
    <name type="scientific">Durusdinium trenchii</name>
    <dbReference type="NCBI Taxonomy" id="1381693"/>
    <lineage>
        <taxon>Eukaryota</taxon>
        <taxon>Sar</taxon>
        <taxon>Alveolata</taxon>
        <taxon>Dinophyceae</taxon>
        <taxon>Suessiales</taxon>
        <taxon>Symbiodiniaceae</taxon>
        <taxon>Durusdinium</taxon>
    </lineage>
</organism>
<feature type="compositionally biased region" description="Basic residues" evidence="5">
    <location>
        <begin position="757"/>
        <end position="769"/>
    </location>
</feature>
<feature type="compositionally biased region" description="Low complexity" evidence="5">
    <location>
        <begin position="816"/>
        <end position="826"/>
    </location>
</feature>
<dbReference type="Gene3D" id="1.10.287.70">
    <property type="match status" value="1"/>
</dbReference>
<feature type="region of interest" description="Disordered" evidence="5">
    <location>
        <begin position="2048"/>
        <end position="2102"/>
    </location>
</feature>
<evidence type="ECO:0000313" key="9">
    <source>
        <dbReference type="Proteomes" id="UP001642484"/>
    </source>
</evidence>
<keyword evidence="9" id="KW-1185">Reference proteome</keyword>
<feature type="compositionally biased region" description="Gly residues" evidence="5">
    <location>
        <begin position="2083"/>
        <end position="2092"/>
    </location>
</feature>
<evidence type="ECO:0000256" key="3">
    <source>
        <dbReference type="ARBA" id="ARBA00022989"/>
    </source>
</evidence>
<evidence type="ECO:0000256" key="6">
    <source>
        <dbReference type="SAM" id="Phobius"/>
    </source>
</evidence>
<feature type="domain" description="Ion transport" evidence="7">
    <location>
        <begin position="1739"/>
        <end position="1953"/>
    </location>
</feature>
<dbReference type="Pfam" id="PF00520">
    <property type="entry name" value="Ion_trans"/>
    <property type="match status" value="1"/>
</dbReference>
<feature type="transmembrane region" description="Helical" evidence="6">
    <location>
        <begin position="1852"/>
        <end position="1875"/>
    </location>
</feature>
<feature type="transmembrane region" description="Helical" evidence="6">
    <location>
        <begin position="1896"/>
        <end position="1917"/>
    </location>
</feature>
<protein>
    <recommendedName>
        <fullName evidence="7">Ion transport domain-containing protein</fullName>
    </recommendedName>
</protein>
<keyword evidence="3 6" id="KW-1133">Transmembrane helix</keyword>
<feature type="compositionally biased region" description="Basic residues" evidence="5">
    <location>
        <begin position="781"/>
        <end position="792"/>
    </location>
</feature>
<feature type="compositionally biased region" description="Basic and acidic residues" evidence="5">
    <location>
        <begin position="657"/>
        <end position="688"/>
    </location>
</feature>
<evidence type="ECO:0000313" key="8">
    <source>
        <dbReference type="EMBL" id="CAK9038620.1"/>
    </source>
</evidence>
<feature type="compositionally biased region" description="Acidic residues" evidence="5">
    <location>
        <begin position="376"/>
        <end position="388"/>
    </location>
</feature>
<evidence type="ECO:0000259" key="7">
    <source>
        <dbReference type="Pfam" id="PF00520"/>
    </source>
</evidence>
<proteinExistence type="predicted"/>
<accession>A0ABP0LHJ1</accession>
<keyword evidence="2 6" id="KW-0812">Transmembrane</keyword>